<comment type="caution">
    <text evidence="10">The sequence shown here is derived from an EMBL/GenBank/DDBJ whole genome shotgun (WGS) entry which is preliminary data.</text>
</comment>
<dbReference type="RefSeq" id="WP_370440115.1">
    <property type="nucleotide sequence ID" value="NZ_JBGFTU010000003.1"/>
</dbReference>
<dbReference type="HAMAP" id="MF_00159">
    <property type="entry name" value="IspG"/>
    <property type="match status" value="1"/>
</dbReference>
<comment type="pathway">
    <text evidence="7">Isoprenoid biosynthesis; isopentenyl diphosphate biosynthesis via DXP pathway; isopentenyl diphosphate from 1-deoxy-D-xylulose 5-phosphate: step 5/6.</text>
</comment>
<keyword evidence="2 7" id="KW-0479">Metal-binding</keyword>
<evidence type="ECO:0000256" key="1">
    <source>
        <dbReference type="ARBA" id="ARBA00022485"/>
    </source>
</evidence>
<evidence type="ECO:0000256" key="5">
    <source>
        <dbReference type="ARBA" id="ARBA00023014"/>
    </source>
</evidence>
<keyword evidence="11" id="KW-1185">Reference proteome</keyword>
<dbReference type="InterPro" id="IPR016425">
    <property type="entry name" value="IspG_bac"/>
</dbReference>
<dbReference type="Pfam" id="PF26540">
    <property type="entry name" value="GcpE_C"/>
    <property type="match status" value="1"/>
</dbReference>
<name>A0ABV4GX56_9ACTN</name>
<comment type="function">
    <text evidence="7">Converts 2C-methyl-D-erythritol 2,4-cyclodiphosphate (ME-2,4cPP) into 1-hydroxy-2-methyl-2-(E)-butenyl 4-diphosphate.</text>
</comment>
<feature type="binding site" evidence="7">
    <location>
        <position position="283"/>
    </location>
    <ligand>
        <name>[4Fe-4S] cluster</name>
        <dbReference type="ChEBI" id="CHEBI:49883"/>
    </ligand>
</feature>
<dbReference type="Gene3D" id="3.20.20.20">
    <property type="entry name" value="Dihydropteroate synthase-like"/>
    <property type="match status" value="1"/>
</dbReference>
<dbReference type="Proteomes" id="UP001565927">
    <property type="component" value="Unassembled WGS sequence"/>
</dbReference>
<dbReference type="PIRSF" id="PIRSF004640">
    <property type="entry name" value="IspG"/>
    <property type="match status" value="1"/>
</dbReference>
<comment type="cofactor">
    <cofactor evidence="7">
        <name>[4Fe-4S] cluster</name>
        <dbReference type="ChEBI" id="CHEBI:49883"/>
    </cofactor>
    <text evidence="7">Binds 1 [4Fe-4S] cluster.</text>
</comment>
<dbReference type="PANTHER" id="PTHR30454:SF0">
    <property type="entry name" value="4-HYDROXY-3-METHYLBUT-2-EN-1-YL DIPHOSPHATE SYNTHASE (FERREDOXIN), CHLOROPLASTIC"/>
    <property type="match status" value="1"/>
</dbReference>
<dbReference type="InterPro" id="IPR058578">
    <property type="entry name" value="IspG_TIM"/>
</dbReference>
<dbReference type="NCBIfam" id="TIGR00612">
    <property type="entry name" value="ispG_gcpE"/>
    <property type="match status" value="1"/>
</dbReference>
<evidence type="ECO:0000256" key="4">
    <source>
        <dbReference type="ARBA" id="ARBA00023004"/>
    </source>
</evidence>
<dbReference type="NCBIfam" id="NF001540">
    <property type="entry name" value="PRK00366.1"/>
    <property type="match status" value="1"/>
</dbReference>
<evidence type="ECO:0000256" key="6">
    <source>
        <dbReference type="ARBA" id="ARBA00023229"/>
    </source>
</evidence>
<comment type="catalytic activity">
    <reaction evidence="7">
        <text>(2E)-4-hydroxy-3-methylbut-2-enyl diphosphate + oxidized [flavodoxin] + H2O + 2 H(+) = 2-C-methyl-D-erythritol 2,4-cyclic diphosphate + reduced [flavodoxin]</text>
        <dbReference type="Rhea" id="RHEA:43604"/>
        <dbReference type="Rhea" id="RHEA-COMP:10622"/>
        <dbReference type="Rhea" id="RHEA-COMP:10623"/>
        <dbReference type="ChEBI" id="CHEBI:15377"/>
        <dbReference type="ChEBI" id="CHEBI:15378"/>
        <dbReference type="ChEBI" id="CHEBI:57618"/>
        <dbReference type="ChEBI" id="CHEBI:58210"/>
        <dbReference type="ChEBI" id="CHEBI:58483"/>
        <dbReference type="ChEBI" id="CHEBI:128753"/>
        <dbReference type="EC" id="1.17.7.3"/>
    </reaction>
</comment>
<dbReference type="Pfam" id="PF04551">
    <property type="entry name" value="GcpE"/>
    <property type="match status" value="1"/>
</dbReference>
<dbReference type="EMBL" id="JBGFTU010000003">
    <property type="protein sequence ID" value="MEZ0163870.1"/>
    <property type="molecule type" value="Genomic_DNA"/>
</dbReference>
<evidence type="ECO:0000256" key="2">
    <source>
        <dbReference type="ARBA" id="ARBA00022723"/>
    </source>
</evidence>
<keyword evidence="5 7" id="KW-0411">Iron-sulfur</keyword>
<feature type="domain" description="IspG TIM-barrel" evidence="8">
    <location>
        <begin position="21"/>
        <end position="261"/>
    </location>
</feature>
<sequence>MSVSLGLPALPPPVLAPRRTTRQIQVGKVGVGSDSPVSVQSMTTTPTTNINATLQQIAELTASGCDIVRVACPTNDDAEALPIIAKKSQIPVIADIHFQPKYVFAAIEAGCGAVRVNPGNIRKFDDQVKDIAQAAKDAGVSIRIGVNAGSLDPRLLEKYGKATPEALVESAVWEASLFEEHDFHDFKISVKHNDPVVMVRAYELLAERGDWPLHLGVTEAGPAFQGTIKSATAFGALLSKGIGDTIRVSLSAPPAEEVKVGIQILQSLNLRPRKLEIVSCPSCGRAQVDVYSLADAVTEGLEGMSVPLRVAVMGCVVNGPGEAREADLGVASGNGKGQIFVKGEVIKTVPEHAIVETLIEEANRLAAQMDAAEDTAGAPTVTVG</sequence>
<feature type="binding site" evidence="7">
    <location>
        <position position="322"/>
    </location>
    <ligand>
        <name>[4Fe-4S] cluster</name>
        <dbReference type="ChEBI" id="CHEBI:49883"/>
    </ligand>
</feature>
<protein>
    <recommendedName>
        <fullName evidence="7">4-hydroxy-3-methylbut-2-en-1-yl diphosphate synthase (flavodoxin)</fullName>
        <ecNumber evidence="7">1.17.7.3</ecNumber>
    </recommendedName>
    <alternativeName>
        <fullName evidence="7">1-hydroxy-2-methyl-2-(E)-butenyl 4-diphosphate synthase</fullName>
    </alternativeName>
</protein>
<keyword evidence="6 7" id="KW-0414">Isoprene biosynthesis</keyword>
<dbReference type="SUPFAM" id="SSF56014">
    <property type="entry name" value="Nitrite and sulphite reductase 4Fe-4S domain-like"/>
    <property type="match status" value="1"/>
</dbReference>
<evidence type="ECO:0000259" key="9">
    <source>
        <dbReference type="Pfam" id="PF26540"/>
    </source>
</evidence>
<dbReference type="InterPro" id="IPR004588">
    <property type="entry name" value="IspG_bac-typ"/>
</dbReference>
<organism evidence="10 11">
    <name type="scientific">Kineococcus halophytocola</name>
    <dbReference type="NCBI Taxonomy" id="3234027"/>
    <lineage>
        <taxon>Bacteria</taxon>
        <taxon>Bacillati</taxon>
        <taxon>Actinomycetota</taxon>
        <taxon>Actinomycetes</taxon>
        <taxon>Kineosporiales</taxon>
        <taxon>Kineosporiaceae</taxon>
        <taxon>Kineococcus</taxon>
    </lineage>
</organism>
<reference evidence="10 11" key="1">
    <citation type="submission" date="2024-07" db="EMBL/GenBank/DDBJ databases">
        <authorList>
            <person name="Thanompreechachai J."/>
            <person name="Duangmal K."/>
        </authorList>
    </citation>
    <scope>NUCLEOTIDE SEQUENCE [LARGE SCALE GENOMIC DNA]</scope>
    <source>
        <strain evidence="10 11">LSe6-4</strain>
    </source>
</reference>
<evidence type="ECO:0000313" key="11">
    <source>
        <dbReference type="Proteomes" id="UP001565927"/>
    </source>
</evidence>
<dbReference type="Gene3D" id="3.30.413.10">
    <property type="entry name" value="Sulfite Reductase Hemoprotein, domain 1"/>
    <property type="match status" value="1"/>
</dbReference>
<feature type="binding site" evidence="7">
    <location>
        <position position="315"/>
    </location>
    <ligand>
        <name>[4Fe-4S] cluster</name>
        <dbReference type="ChEBI" id="CHEBI:49883"/>
    </ligand>
</feature>
<dbReference type="GO" id="GO:0046429">
    <property type="term" value="F:4-hydroxy-3-methylbut-2-en-1-yl diphosphate synthase activity (ferredoxin)"/>
    <property type="evidence" value="ECO:0007669"/>
    <property type="project" value="UniProtKB-EC"/>
</dbReference>
<gene>
    <name evidence="7 10" type="primary">ispG</name>
    <name evidence="10" type="synonym">gcpE</name>
    <name evidence="10" type="ORF">AB2L27_03705</name>
</gene>
<feature type="binding site" evidence="7">
    <location>
        <position position="280"/>
    </location>
    <ligand>
        <name>[4Fe-4S] cluster</name>
        <dbReference type="ChEBI" id="CHEBI:49883"/>
    </ligand>
</feature>
<dbReference type="EC" id="1.17.7.3" evidence="7"/>
<dbReference type="PANTHER" id="PTHR30454">
    <property type="entry name" value="4-HYDROXY-3-METHYLBUT-2-EN-1-YL DIPHOSPHATE SYNTHASE"/>
    <property type="match status" value="1"/>
</dbReference>
<feature type="domain" description="IspG C-terminal" evidence="9">
    <location>
        <begin position="276"/>
        <end position="363"/>
    </location>
</feature>
<dbReference type="InterPro" id="IPR058579">
    <property type="entry name" value="IspG_C"/>
</dbReference>
<dbReference type="SUPFAM" id="SSF51717">
    <property type="entry name" value="Dihydropteroate synthetase-like"/>
    <property type="match status" value="1"/>
</dbReference>
<keyword evidence="1 7" id="KW-0004">4Fe-4S</keyword>
<keyword evidence="4 7" id="KW-0408">Iron</keyword>
<proteinExistence type="inferred from homology"/>
<evidence type="ECO:0000313" key="10">
    <source>
        <dbReference type="EMBL" id="MEZ0163870.1"/>
    </source>
</evidence>
<keyword evidence="3 7" id="KW-0560">Oxidoreductase</keyword>
<evidence type="ECO:0000256" key="7">
    <source>
        <dbReference type="HAMAP-Rule" id="MF_00159"/>
    </source>
</evidence>
<evidence type="ECO:0000256" key="3">
    <source>
        <dbReference type="ARBA" id="ARBA00023002"/>
    </source>
</evidence>
<accession>A0ABV4GX56</accession>
<evidence type="ECO:0000259" key="8">
    <source>
        <dbReference type="Pfam" id="PF04551"/>
    </source>
</evidence>
<dbReference type="InterPro" id="IPR045854">
    <property type="entry name" value="NO2/SO3_Rdtase_4Fe4S_sf"/>
</dbReference>
<comment type="similarity">
    <text evidence="7">Belongs to the IspG family.</text>
</comment>
<dbReference type="InterPro" id="IPR011005">
    <property type="entry name" value="Dihydropteroate_synth-like_sf"/>
</dbReference>